<feature type="chain" id="PRO_5040515763" evidence="1">
    <location>
        <begin position="18"/>
        <end position="126"/>
    </location>
</feature>
<keyword evidence="3" id="KW-1185">Reference proteome</keyword>
<keyword evidence="1" id="KW-0732">Signal</keyword>
<sequence length="126" mass="14756">MFTILPIFLCFLPFSTQDNATANKLSKLVESALTQPSDANCRKIFAPVFVMREIGVSVEMFDLSNFIKDRKPFENRWSGEKIEEIKVQGFKRSEDRIMVIYEVGQGVEKRNRTFWSQNDKVYYVEK</sequence>
<protein>
    <submittedName>
        <fullName evidence="2">Uncharacterized protein</fullName>
    </submittedName>
</protein>
<reference evidence="2" key="1">
    <citation type="submission" date="2022-11" db="EMBL/GenBank/DDBJ databases">
        <authorList>
            <person name="Kikuchi T."/>
        </authorList>
    </citation>
    <scope>NUCLEOTIDE SEQUENCE</scope>
    <source>
        <strain evidence="2">PS1010</strain>
    </source>
</reference>
<name>A0A9P1IKZ2_9PELO</name>
<dbReference type="AlphaFoldDB" id="A0A9P1IKZ2"/>
<dbReference type="EMBL" id="CANHGI010000004">
    <property type="protein sequence ID" value="CAI5447344.1"/>
    <property type="molecule type" value="Genomic_DNA"/>
</dbReference>
<proteinExistence type="predicted"/>
<dbReference type="Proteomes" id="UP001152747">
    <property type="component" value="Unassembled WGS sequence"/>
</dbReference>
<evidence type="ECO:0000313" key="3">
    <source>
        <dbReference type="Proteomes" id="UP001152747"/>
    </source>
</evidence>
<organism evidence="2 3">
    <name type="scientific">Caenorhabditis angaria</name>
    <dbReference type="NCBI Taxonomy" id="860376"/>
    <lineage>
        <taxon>Eukaryota</taxon>
        <taxon>Metazoa</taxon>
        <taxon>Ecdysozoa</taxon>
        <taxon>Nematoda</taxon>
        <taxon>Chromadorea</taxon>
        <taxon>Rhabditida</taxon>
        <taxon>Rhabditina</taxon>
        <taxon>Rhabditomorpha</taxon>
        <taxon>Rhabditoidea</taxon>
        <taxon>Rhabditidae</taxon>
        <taxon>Peloderinae</taxon>
        <taxon>Caenorhabditis</taxon>
    </lineage>
</organism>
<evidence type="ECO:0000313" key="2">
    <source>
        <dbReference type="EMBL" id="CAI5447344.1"/>
    </source>
</evidence>
<feature type="signal peptide" evidence="1">
    <location>
        <begin position="1"/>
        <end position="17"/>
    </location>
</feature>
<accession>A0A9P1IKZ2</accession>
<evidence type="ECO:0000256" key="1">
    <source>
        <dbReference type="SAM" id="SignalP"/>
    </source>
</evidence>
<comment type="caution">
    <text evidence="2">The sequence shown here is derived from an EMBL/GenBank/DDBJ whole genome shotgun (WGS) entry which is preliminary data.</text>
</comment>
<gene>
    <name evidence="2" type="ORF">CAMP_LOCUS9981</name>
</gene>